<gene>
    <name evidence="2" type="ORF">DDE83_008624</name>
</gene>
<dbReference type="AlphaFoldDB" id="A0A364MT45"/>
<evidence type="ECO:0000313" key="3">
    <source>
        <dbReference type="Proteomes" id="UP000249619"/>
    </source>
</evidence>
<dbReference type="EMBL" id="QGDH01000221">
    <property type="protein sequence ID" value="RAR02286.1"/>
    <property type="molecule type" value="Genomic_DNA"/>
</dbReference>
<sequence>MTHACNSSPSSPLQVLALTTERDNLLAELCRRYSPLGSTLAGVTGTHIPAKRDPEGDSEGPPRMSPHNEIPGGGILRPEGHSPLLSSNEVEFPQQLATAQKDCASPSDEEYEFSNTSPLLDYDAITLGGSTDSVKSDTSDSTPAP</sequence>
<organism evidence="2 3">
    <name type="scientific">Stemphylium lycopersici</name>
    <name type="common">Tomato gray leaf spot disease fungus</name>
    <name type="synonym">Thyrospora lycopersici</name>
    <dbReference type="NCBI Taxonomy" id="183478"/>
    <lineage>
        <taxon>Eukaryota</taxon>
        <taxon>Fungi</taxon>
        <taxon>Dikarya</taxon>
        <taxon>Ascomycota</taxon>
        <taxon>Pezizomycotina</taxon>
        <taxon>Dothideomycetes</taxon>
        <taxon>Pleosporomycetidae</taxon>
        <taxon>Pleosporales</taxon>
        <taxon>Pleosporineae</taxon>
        <taxon>Pleosporaceae</taxon>
        <taxon>Stemphylium</taxon>
    </lineage>
</organism>
<comment type="caution">
    <text evidence="2">The sequence shown here is derived from an EMBL/GenBank/DDBJ whole genome shotgun (WGS) entry which is preliminary data.</text>
</comment>
<dbReference type="Proteomes" id="UP000249619">
    <property type="component" value="Unassembled WGS sequence"/>
</dbReference>
<accession>A0A364MT45</accession>
<reference evidence="3" key="1">
    <citation type="submission" date="2018-05" db="EMBL/GenBank/DDBJ databases">
        <title>Draft genome sequence of Stemphylium lycopersici strain CIDEFI 213.</title>
        <authorList>
            <person name="Medina R."/>
            <person name="Franco M.E.E."/>
            <person name="Lucentini C.G."/>
            <person name="Saparrat M.C.N."/>
            <person name="Balatti P.A."/>
        </authorList>
    </citation>
    <scope>NUCLEOTIDE SEQUENCE [LARGE SCALE GENOMIC DNA]</scope>
    <source>
        <strain evidence="3">CIDEFI 213</strain>
    </source>
</reference>
<protein>
    <submittedName>
        <fullName evidence="2">Uncharacterized protein</fullName>
    </submittedName>
</protein>
<feature type="region of interest" description="Disordered" evidence="1">
    <location>
        <begin position="41"/>
        <end position="145"/>
    </location>
</feature>
<keyword evidence="3" id="KW-1185">Reference proteome</keyword>
<name>A0A364MT45_STELY</name>
<evidence type="ECO:0000256" key="1">
    <source>
        <dbReference type="SAM" id="MobiDB-lite"/>
    </source>
</evidence>
<proteinExistence type="predicted"/>
<evidence type="ECO:0000313" key="2">
    <source>
        <dbReference type="EMBL" id="RAR02286.1"/>
    </source>
</evidence>